<reference evidence="4 5" key="1">
    <citation type="submission" date="2024-06" db="EMBL/GenBank/DDBJ databases">
        <title>The Natural Products Discovery Center: Release of the First 8490 Sequenced Strains for Exploring Actinobacteria Biosynthetic Diversity.</title>
        <authorList>
            <person name="Kalkreuter E."/>
            <person name="Kautsar S.A."/>
            <person name="Yang D."/>
            <person name="Bader C.D."/>
            <person name="Teijaro C.N."/>
            <person name="Fluegel L."/>
            <person name="Davis C.M."/>
            <person name="Simpson J.R."/>
            <person name="Lauterbach L."/>
            <person name="Steele A.D."/>
            <person name="Gui C."/>
            <person name="Meng S."/>
            <person name="Li G."/>
            <person name="Viehrig K."/>
            <person name="Ye F."/>
            <person name="Su P."/>
            <person name="Kiefer A.F."/>
            <person name="Nichols A."/>
            <person name="Cepeda A.J."/>
            <person name="Yan W."/>
            <person name="Fan B."/>
            <person name="Jiang Y."/>
            <person name="Adhikari A."/>
            <person name="Zheng C.-J."/>
            <person name="Schuster L."/>
            <person name="Cowan T.M."/>
            <person name="Smanski M.J."/>
            <person name="Chevrette M.G."/>
            <person name="De Carvalho L.P.S."/>
            <person name="Shen B."/>
        </authorList>
    </citation>
    <scope>NUCLEOTIDE SEQUENCE [LARGE SCALE GENOMIC DNA]</scope>
    <source>
        <strain evidence="4 5">NPDC052347</strain>
    </source>
</reference>
<feature type="domain" description="Cupin type-2" evidence="3">
    <location>
        <begin position="93"/>
        <end position="156"/>
    </location>
</feature>
<keyword evidence="2" id="KW-0560">Oxidoreductase</keyword>
<evidence type="ECO:0000313" key="5">
    <source>
        <dbReference type="Proteomes" id="UP001552594"/>
    </source>
</evidence>
<comment type="caution">
    <text evidence="4">The sequence shown here is derived from an EMBL/GenBank/DDBJ whole genome shotgun (WGS) entry which is preliminary data.</text>
</comment>
<feature type="domain" description="Cupin type-2" evidence="3">
    <location>
        <begin position="262"/>
        <end position="328"/>
    </location>
</feature>
<protein>
    <submittedName>
        <fullName evidence="4">Cupin domain-containing protein</fullName>
    </submittedName>
</protein>
<sequence>MTATAHPAGPDTFAGRLAAFSAVGRWSAVNDDLPWTPAPRSMPCLWRYADLRPFVLEAAEFVKGDAAALRVITHLNPGHRSYEAACGHLYSGLQALKPHEAMTCHRHAASAIRFVHEGRGGWTAVDGDRISVGAGDVVITPGRRWHEHGNDADDGLVIWQDLTNDPLVNTLGATFFELHPQGTHLTSTPRRDTLASWGGLLLPDTRRGHQASPLYAYPWEKCREALDAAARAGHHDPYDGVVLEYANPATGGPVTPTTGCRLQLLQGGERTTAHRHTGSVVYVAAQGRGTTVIDGTGFEWSAGDTFCVPSWAAHSHANRSSTQQAVLFSADEFPLLRALGLYAEEAVEDAAN</sequence>
<dbReference type="SUPFAM" id="SSF51182">
    <property type="entry name" value="RmlC-like cupins"/>
    <property type="match status" value="1"/>
</dbReference>
<dbReference type="Gene3D" id="2.60.120.10">
    <property type="entry name" value="Jelly Rolls"/>
    <property type="match status" value="1"/>
</dbReference>
<dbReference type="PANTHER" id="PTHR41517">
    <property type="entry name" value="1,2-DIOXYGENASE PROTEIN-RELATED"/>
    <property type="match status" value="1"/>
</dbReference>
<evidence type="ECO:0000259" key="3">
    <source>
        <dbReference type="Pfam" id="PF07883"/>
    </source>
</evidence>
<evidence type="ECO:0000256" key="1">
    <source>
        <dbReference type="ARBA" id="ARBA00022964"/>
    </source>
</evidence>
<keyword evidence="5" id="KW-1185">Reference proteome</keyword>
<dbReference type="InterPro" id="IPR014710">
    <property type="entry name" value="RmlC-like_jellyroll"/>
</dbReference>
<gene>
    <name evidence="4" type="ORF">AB0L16_28545</name>
</gene>
<dbReference type="EMBL" id="JBFAUK010000031">
    <property type="protein sequence ID" value="MEV5510330.1"/>
    <property type="molecule type" value="Genomic_DNA"/>
</dbReference>
<dbReference type="PANTHER" id="PTHR41517:SF1">
    <property type="entry name" value="CUPIN"/>
    <property type="match status" value="1"/>
</dbReference>
<organism evidence="4 5">
    <name type="scientific">Streptomyces orinoci</name>
    <name type="common">Streptoverticillium orinoci</name>
    <dbReference type="NCBI Taxonomy" id="67339"/>
    <lineage>
        <taxon>Bacteria</taxon>
        <taxon>Bacillati</taxon>
        <taxon>Actinomycetota</taxon>
        <taxon>Actinomycetes</taxon>
        <taxon>Kitasatosporales</taxon>
        <taxon>Streptomycetaceae</taxon>
        <taxon>Streptomyces</taxon>
    </lineage>
</organism>
<dbReference type="CDD" id="cd02216">
    <property type="entry name" value="cupin_GDO-like_N"/>
    <property type="match status" value="1"/>
</dbReference>
<dbReference type="InterPro" id="IPR047183">
    <property type="entry name" value="GDO-like"/>
</dbReference>
<dbReference type="Proteomes" id="UP001552594">
    <property type="component" value="Unassembled WGS sequence"/>
</dbReference>
<name>A0ABV3K5K6_STRON</name>
<dbReference type="RefSeq" id="WP_109279950.1">
    <property type="nucleotide sequence ID" value="NZ_JBFAUK010000031.1"/>
</dbReference>
<dbReference type="CDD" id="cd06992">
    <property type="entry name" value="cupin_GDO-like_C"/>
    <property type="match status" value="1"/>
</dbReference>
<dbReference type="InterPro" id="IPR013096">
    <property type="entry name" value="Cupin_2"/>
</dbReference>
<dbReference type="Pfam" id="PF07883">
    <property type="entry name" value="Cupin_2"/>
    <property type="match status" value="2"/>
</dbReference>
<proteinExistence type="predicted"/>
<accession>A0ABV3K5K6</accession>
<evidence type="ECO:0000256" key="2">
    <source>
        <dbReference type="ARBA" id="ARBA00023002"/>
    </source>
</evidence>
<evidence type="ECO:0000313" key="4">
    <source>
        <dbReference type="EMBL" id="MEV5510330.1"/>
    </source>
</evidence>
<dbReference type="InterPro" id="IPR011051">
    <property type="entry name" value="RmlC_Cupin_sf"/>
</dbReference>
<keyword evidence="1" id="KW-0223">Dioxygenase</keyword>